<feature type="region of interest" description="Disordered" evidence="1">
    <location>
        <begin position="20"/>
        <end position="55"/>
    </location>
</feature>
<protein>
    <submittedName>
        <fullName evidence="4">DUF4168 domain-containing protein</fullName>
    </submittedName>
</protein>
<name>A0ABY4SLV2_9CAUL</name>
<dbReference type="RefSeq" id="WP_249751391.1">
    <property type="nucleotide sequence ID" value="NZ_CP097298.1"/>
</dbReference>
<proteinExistence type="predicted"/>
<evidence type="ECO:0000313" key="5">
    <source>
        <dbReference type="Proteomes" id="UP001055429"/>
    </source>
</evidence>
<evidence type="ECO:0000256" key="2">
    <source>
        <dbReference type="SAM" id="SignalP"/>
    </source>
</evidence>
<organism evidence="4 5">
    <name type="scientific">Brevundimonas albigilva</name>
    <dbReference type="NCBI Taxonomy" id="1312364"/>
    <lineage>
        <taxon>Bacteria</taxon>
        <taxon>Pseudomonadati</taxon>
        <taxon>Pseudomonadota</taxon>
        <taxon>Alphaproteobacteria</taxon>
        <taxon>Caulobacterales</taxon>
        <taxon>Caulobacteraceae</taxon>
        <taxon>Brevundimonas</taxon>
    </lineage>
</organism>
<keyword evidence="5" id="KW-1185">Reference proteome</keyword>
<dbReference type="Pfam" id="PF13767">
    <property type="entry name" value="DUF4168"/>
    <property type="match status" value="1"/>
</dbReference>
<keyword evidence="2" id="KW-0732">Signal</keyword>
<reference evidence="4" key="1">
    <citation type="submission" date="2022-05" db="EMBL/GenBank/DDBJ databases">
        <title>Brevundimonas albigilva TT17 genome sequence.</title>
        <authorList>
            <person name="Lee K."/>
            <person name="Son H."/>
        </authorList>
    </citation>
    <scope>NUCLEOTIDE SEQUENCE</scope>
    <source>
        <strain evidence="4">TT17</strain>
    </source>
</reference>
<feature type="compositionally biased region" description="Low complexity" evidence="1">
    <location>
        <begin position="20"/>
        <end position="52"/>
    </location>
</feature>
<gene>
    <name evidence="4" type="ORF">M8231_01900</name>
</gene>
<feature type="chain" id="PRO_5046368233" evidence="2">
    <location>
        <begin position="24"/>
        <end position="215"/>
    </location>
</feature>
<evidence type="ECO:0000259" key="3">
    <source>
        <dbReference type="Pfam" id="PF13767"/>
    </source>
</evidence>
<evidence type="ECO:0000256" key="1">
    <source>
        <dbReference type="SAM" id="MobiDB-lite"/>
    </source>
</evidence>
<feature type="domain" description="DUF4168" evidence="3">
    <location>
        <begin position="84"/>
        <end position="119"/>
    </location>
</feature>
<sequence>MRAPRLALLASASLLVAAGAAQAQDAPAPAPAASPAASPAAPGAAMTPAPGGFTDQELKKFDDAMAQVRAVSDTLNGAQPTPEQQAQMAAAIQGSGLEVTRFNAISTAVSADPELAARIAVLNTAPPAPGTPAASVTDDELTRYVTAMTQIRAVTAEVENGRATPEQSAQLTAAVQGSGLEVERFNAIAQVVSQDDYLQAKAQLIGARAEKGVSQ</sequence>
<dbReference type="EMBL" id="CP097649">
    <property type="protein sequence ID" value="URI15773.1"/>
    <property type="molecule type" value="Genomic_DNA"/>
</dbReference>
<accession>A0ABY4SLV2</accession>
<evidence type="ECO:0000313" key="4">
    <source>
        <dbReference type="EMBL" id="URI15773.1"/>
    </source>
</evidence>
<feature type="signal peptide" evidence="2">
    <location>
        <begin position="1"/>
        <end position="23"/>
    </location>
</feature>
<dbReference type="Proteomes" id="UP001055429">
    <property type="component" value="Chromosome"/>
</dbReference>
<dbReference type="InterPro" id="IPR025433">
    <property type="entry name" value="DUF4168"/>
</dbReference>